<gene>
    <name evidence="2" type="ORF">HC175_08090</name>
</gene>
<keyword evidence="3" id="KW-1185">Reference proteome</keyword>
<dbReference type="EMBL" id="JAAVJR010000004">
    <property type="protein sequence ID" value="NJW52878.1"/>
    <property type="molecule type" value="Genomic_DNA"/>
</dbReference>
<evidence type="ECO:0000313" key="2">
    <source>
        <dbReference type="EMBL" id="NJW52878.1"/>
    </source>
</evidence>
<evidence type="ECO:0000313" key="3">
    <source>
        <dbReference type="Proteomes" id="UP000703674"/>
    </source>
</evidence>
<sequence length="206" mass="22813">MKLLFSIVLTFLFFSANAQKHTEEVIDAKGITRIVFSSDEVFRIHLKAIPGDEIKITSHTEGEYYNNISLDTEVQSNTLQVSSRYREMLQGGFDKLSAHKVFSMEVTLEVPINMIAEVTSNLASVYISGDFEHVLVQLNSGSCYFKDFNGDAVVNTFNGNILGDVAAGNFEAESRHGVVNVPENTQNGHKMVITSINGNIKLTETK</sequence>
<evidence type="ECO:0000256" key="1">
    <source>
        <dbReference type="SAM" id="SignalP"/>
    </source>
</evidence>
<organism evidence="2 3">
    <name type="scientific">Salinimicrobium oceani</name>
    <dbReference type="NCBI Taxonomy" id="2722702"/>
    <lineage>
        <taxon>Bacteria</taxon>
        <taxon>Pseudomonadati</taxon>
        <taxon>Bacteroidota</taxon>
        <taxon>Flavobacteriia</taxon>
        <taxon>Flavobacteriales</taxon>
        <taxon>Flavobacteriaceae</taxon>
        <taxon>Salinimicrobium</taxon>
    </lineage>
</organism>
<proteinExistence type="predicted"/>
<reference evidence="2 3" key="1">
    <citation type="submission" date="2020-03" db="EMBL/GenBank/DDBJ databases">
        <title>Salinimicrobium sp. nov, isolated from SCS.</title>
        <authorList>
            <person name="Cao W.R."/>
        </authorList>
    </citation>
    <scope>NUCLEOTIDE SEQUENCE [LARGE SCALE GENOMIC DNA]</scope>
    <source>
        <strain evidence="3">J15B91</strain>
    </source>
</reference>
<dbReference type="RefSeq" id="WP_168137992.1">
    <property type="nucleotide sequence ID" value="NZ_JAAVJR010000004.1"/>
</dbReference>
<feature type="chain" id="PRO_5045853924" description="Adhesin domain-containing protein" evidence="1">
    <location>
        <begin position="19"/>
        <end position="206"/>
    </location>
</feature>
<comment type="caution">
    <text evidence="2">The sequence shown here is derived from an EMBL/GenBank/DDBJ whole genome shotgun (WGS) entry which is preliminary data.</text>
</comment>
<feature type="signal peptide" evidence="1">
    <location>
        <begin position="1"/>
        <end position="18"/>
    </location>
</feature>
<accession>A0ABX1CX71</accession>
<keyword evidence="1" id="KW-0732">Signal</keyword>
<dbReference type="Proteomes" id="UP000703674">
    <property type="component" value="Unassembled WGS sequence"/>
</dbReference>
<protein>
    <recommendedName>
        <fullName evidence="4">Adhesin domain-containing protein</fullName>
    </recommendedName>
</protein>
<evidence type="ECO:0008006" key="4">
    <source>
        <dbReference type="Google" id="ProtNLM"/>
    </source>
</evidence>
<name>A0ABX1CX71_9FLAO</name>